<keyword evidence="2" id="KW-1185">Reference proteome</keyword>
<reference evidence="1 2" key="1">
    <citation type="submission" date="2019-02" db="EMBL/GenBank/DDBJ databases">
        <title>Closed genome of Sporomusa termitida DSM 4440.</title>
        <authorList>
            <person name="Poehlein A."/>
            <person name="Daniel R."/>
        </authorList>
    </citation>
    <scope>NUCLEOTIDE SEQUENCE [LARGE SCALE GENOMIC DNA]</scope>
    <source>
        <strain evidence="1 2">DSM 4440</strain>
    </source>
</reference>
<protein>
    <submittedName>
        <fullName evidence="1">Uncharacterized protein</fullName>
    </submittedName>
</protein>
<proteinExistence type="predicted"/>
<dbReference type="OrthoDB" id="1683851at2"/>
<name>A0A517DY05_9FIRM</name>
<dbReference type="EMBL" id="CP036259">
    <property type="protein sequence ID" value="QDR82244.1"/>
    <property type="molecule type" value="Genomic_DNA"/>
</dbReference>
<gene>
    <name evidence="1" type="ORF">SPTER_36680</name>
</gene>
<dbReference type="AlphaFoldDB" id="A0A517DY05"/>
<evidence type="ECO:0000313" key="2">
    <source>
        <dbReference type="Proteomes" id="UP000320776"/>
    </source>
</evidence>
<organism evidence="1 2">
    <name type="scientific">Sporomusa termitida</name>
    <dbReference type="NCBI Taxonomy" id="2377"/>
    <lineage>
        <taxon>Bacteria</taxon>
        <taxon>Bacillati</taxon>
        <taxon>Bacillota</taxon>
        <taxon>Negativicutes</taxon>
        <taxon>Selenomonadales</taxon>
        <taxon>Sporomusaceae</taxon>
        <taxon>Sporomusa</taxon>
    </lineage>
</organism>
<dbReference type="KEGG" id="sted:SPTER_36680"/>
<dbReference type="Proteomes" id="UP000320776">
    <property type="component" value="Chromosome"/>
</dbReference>
<sequence length="95" mass="10983">MVVIKLKTGAQQALPDKYRTIEDFYEDINTYEEIIFAYNGQKYVVTYYDHILSVMQYNAAATEQHYPSPQAFAENFTLDGTSFQDLVTKISVLVR</sequence>
<accession>A0A517DY05</accession>
<evidence type="ECO:0000313" key="1">
    <source>
        <dbReference type="EMBL" id="QDR82244.1"/>
    </source>
</evidence>